<dbReference type="Proteomes" id="UP000436911">
    <property type="component" value="Unassembled WGS sequence"/>
</dbReference>
<dbReference type="InterPro" id="IPR054209">
    <property type="entry name" value="DUF6916"/>
</dbReference>
<dbReference type="OrthoDB" id="8410220at2"/>
<sequence>MTGLILDAAKFTPYIGEDFTLTAQETVINAVLAKVVEYPASTAPGAPRTAFSLFLCVQHNAFPDIQSGDYAIEHRSLDNIGLAYIERILSPQPDVIRLEVAFN</sequence>
<dbReference type="RefSeq" id="WP_060719553.1">
    <property type="nucleotide sequence ID" value="NZ_CP055266.1"/>
</dbReference>
<gene>
    <name evidence="2" type="ORF">DXT89_23465</name>
</gene>
<evidence type="ECO:0000259" key="1">
    <source>
        <dbReference type="Pfam" id="PF21880"/>
    </source>
</evidence>
<dbReference type="GeneID" id="60680425"/>
<organism evidence="2 3">
    <name type="scientific">Agrobacterium vitis</name>
    <name type="common">Rhizobium vitis</name>
    <dbReference type="NCBI Taxonomy" id="373"/>
    <lineage>
        <taxon>Bacteria</taxon>
        <taxon>Pseudomonadati</taxon>
        <taxon>Pseudomonadota</taxon>
        <taxon>Alphaproteobacteria</taxon>
        <taxon>Hyphomicrobiales</taxon>
        <taxon>Rhizobiaceae</taxon>
        <taxon>Rhizobium/Agrobacterium group</taxon>
        <taxon>Agrobacterium</taxon>
    </lineage>
</organism>
<protein>
    <recommendedName>
        <fullName evidence="1">DUF6916 domain-containing protein</fullName>
    </recommendedName>
</protein>
<comment type="caution">
    <text evidence="2">The sequence shown here is derived from an EMBL/GenBank/DDBJ whole genome shotgun (WGS) entry which is preliminary data.</text>
</comment>
<evidence type="ECO:0000313" key="2">
    <source>
        <dbReference type="EMBL" id="KAA3521076.1"/>
    </source>
</evidence>
<proteinExistence type="predicted"/>
<dbReference type="Pfam" id="PF21880">
    <property type="entry name" value="DUF6916"/>
    <property type="match status" value="1"/>
</dbReference>
<evidence type="ECO:0000313" key="3">
    <source>
        <dbReference type="Proteomes" id="UP000436911"/>
    </source>
</evidence>
<accession>A0A368P1U0</accession>
<reference evidence="2 3" key="1">
    <citation type="submission" date="2018-08" db="EMBL/GenBank/DDBJ databases">
        <title>Genome sequencing of Agrobacterium vitis strain ICMP 10754.</title>
        <authorList>
            <person name="Visnovsky S.B."/>
            <person name="Pitman A.R."/>
        </authorList>
    </citation>
    <scope>NUCLEOTIDE SEQUENCE [LARGE SCALE GENOMIC DNA]</scope>
    <source>
        <strain evidence="2 3">ICMP 10754</strain>
    </source>
</reference>
<dbReference type="EMBL" id="QUSG01000022">
    <property type="protein sequence ID" value="KAA3521076.1"/>
    <property type="molecule type" value="Genomic_DNA"/>
</dbReference>
<dbReference type="AlphaFoldDB" id="A0A368P1U0"/>
<name>A0A368P1U0_AGRVI</name>
<feature type="domain" description="DUF6916" evidence="1">
    <location>
        <begin position="7"/>
        <end position="102"/>
    </location>
</feature>